<dbReference type="STRING" id="1407055.NITUZ_40405"/>
<comment type="caution">
    <text evidence="2">The sequence shown here is derived from an EMBL/GenBank/DDBJ whole genome shotgun (WGS) entry which is preliminary data.</text>
</comment>
<evidence type="ECO:0000259" key="1">
    <source>
        <dbReference type="Pfam" id="PF01738"/>
    </source>
</evidence>
<reference evidence="2 3" key="1">
    <citation type="journal article" date="2013" name="PLoS ONE">
        <title>Enrichment and Genome Sequence of the Group I.1a Ammonia-Oxidizing Archaeon ?Ca. Nitrosotenuis uzonensis? Representing a Clade Globally.</title>
        <authorList>
            <person name="Lebedeva E.V."/>
            <person name="Hatzenpichler R."/>
            <person name="Pelletier E."/>
            <person name="Schuster N."/>
            <person name="Hauzmayer S."/>
            <person name="Bulaev A."/>
            <person name="Grigor'eva N.V."/>
            <person name="Galushko A."/>
            <person name="Schmid M."/>
            <person name="Palatinszky M."/>
            <person name="Le Paslier D."/>
            <person name="Daims H."/>
            <person name="Wagner M."/>
        </authorList>
    </citation>
    <scope>NUCLEOTIDE SEQUENCE [LARGE SCALE GENOMIC DNA]</scope>
    <source>
        <strain evidence="2 3">N4</strain>
    </source>
</reference>
<evidence type="ECO:0000313" key="3">
    <source>
        <dbReference type="Proteomes" id="UP000018159"/>
    </source>
</evidence>
<dbReference type="SUPFAM" id="SSF53474">
    <property type="entry name" value="alpha/beta-Hydrolases"/>
    <property type="match status" value="1"/>
</dbReference>
<dbReference type="InterPro" id="IPR002925">
    <property type="entry name" value="Dienelactn_hydro"/>
</dbReference>
<dbReference type="AlphaFoldDB" id="V6AUM0"/>
<gene>
    <name evidence="2" type="ORF">NITUZ_40405</name>
</gene>
<dbReference type="GO" id="GO:0008806">
    <property type="term" value="F:carboxymethylenebutenolidase activity"/>
    <property type="evidence" value="ECO:0007669"/>
    <property type="project" value="UniProtKB-EC"/>
</dbReference>
<dbReference type="Gene3D" id="3.40.50.1820">
    <property type="entry name" value="alpha/beta hydrolase"/>
    <property type="match status" value="1"/>
</dbReference>
<dbReference type="PANTHER" id="PTHR46623:SF6">
    <property type="entry name" value="ALPHA_BETA-HYDROLASES SUPERFAMILY PROTEIN"/>
    <property type="match status" value="1"/>
</dbReference>
<keyword evidence="2" id="KW-0378">Hydrolase</keyword>
<dbReference type="RefSeq" id="WP_244443839.1">
    <property type="nucleotide sequence ID" value="NZ_CBTY010000009.1"/>
</dbReference>
<dbReference type="InterPro" id="IPR051049">
    <property type="entry name" value="Dienelactone_hydrolase-like"/>
</dbReference>
<feature type="domain" description="Dienelactone hydrolase" evidence="1">
    <location>
        <begin position="132"/>
        <end position="338"/>
    </location>
</feature>
<keyword evidence="3" id="KW-1185">Reference proteome</keyword>
<dbReference type="EC" id="3.1.1.45" evidence="2"/>
<dbReference type="PANTHER" id="PTHR46623">
    <property type="entry name" value="CARBOXYMETHYLENEBUTENOLIDASE-RELATED"/>
    <property type="match status" value="1"/>
</dbReference>
<organism evidence="2 3">
    <name type="scientific">Candidatus Nitrosotenuis uzonensis</name>
    <dbReference type="NCBI Taxonomy" id="1407055"/>
    <lineage>
        <taxon>Archaea</taxon>
        <taxon>Nitrososphaerota</taxon>
        <taxon>Candidatus Nitrosotenuis</taxon>
    </lineage>
</organism>
<sequence>MRRKQFFAMNLAATLLLSLLFIPVSAVQLEDRSHVHNHIDIAYKSPHSQFADKVPLTTIKCSEDLELIMKKTNGMPACVKHSTATILLERGWGIHVLPDYKNEDNNSDLLKESKSSFAVKTLDVTYFENYTGYLAMPDTEDQQSFPAIILIHEFWGLNENMKEMAEQLASHGYLALAVDLYGVEEAAATSDEARQLMSAYDQEQGIKNMRGAVEYLKTNYGAQKVGSIGWCFGGGQSLVLALNEQMDATVIYYGRVISDKDQLSSINWPVLGIFAGLDTGITVESVNEFEKALDELGIPNEIHIYPDVNHAFANPSGARYAPEETKDAWEKTLTFFESTLKQ</sequence>
<dbReference type="InterPro" id="IPR029058">
    <property type="entry name" value="AB_hydrolase_fold"/>
</dbReference>
<dbReference type="EMBL" id="CBTY010000009">
    <property type="protein sequence ID" value="CDI06239.1"/>
    <property type="molecule type" value="Genomic_DNA"/>
</dbReference>
<evidence type="ECO:0000313" key="2">
    <source>
        <dbReference type="EMBL" id="CDI06239.1"/>
    </source>
</evidence>
<dbReference type="Proteomes" id="UP000018159">
    <property type="component" value="Unassembled WGS sequence"/>
</dbReference>
<proteinExistence type="predicted"/>
<name>V6AUM0_9ARCH</name>
<dbReference type="Pfam" id="PF01738">
    <property type="entry name" value="DLH"/>
    <property type="match status" value="1"/>
</dbReference>
<accession>V6AUM0</accession>
<protein>
    <submittedName>
        <fullName evidence="2">Carboxymethylenebutenolidase (Modular protein)</fullName>
        <ecNumber evidence="2">3.1.1.45</ecNumber>
    </submittedName>
</protein>